<keyword evidence="1" id="KW-1133">Transmembrane helix</keyword>
<feature type="transmembrane region" description="Helical" evidence="1">
    <location>
        <begin position="12"/>
        <end position="29"/>
    </location>
</feature>
<organism evidence="2 3">
    <name type="scientific">Pseudoalteromonas phenolica</name>
    <dbReference type="NCBI Taxonomy" id="161398"/>
    <lineage>
        <taxon>Bacteria</taxon>
        <taxon>Pseudomonadati</taxon>
        <taxon>Pseudomonadota</taxon>
        <taxon>Gammaproteobacteria</taxon>
        <taxon>Alteromonadales</taxon>
        <taxon>Pseudoalteromonadaceae</taxon>
        <taxon>Pseudoalteromonas</taxon>
    </lineage>
</organism>
<keyword evidence="1" id="KW-0812">Transmembrane</keyword>
<comment type="caution">
    <text evidence="2">The sequence shown here is derived from an EMBL/GenBank/DDBJ whole genome shotgun (WGS) entry which is preliminary data.</text>
</comment>
<sequence length="247" mass="28104">MEKALNFIKKSNHVLFFLAIVVFIGGFTFEMASKLFKKKYEPPKIELVDSTQSKDELKRPVYTVEYLTRLKDVYIFELTSDVIDTNEFHETEVVEMFNSASISHDLYVGGYLSHNAVNLMFVREDGTQTMLLKRDGLIVEFSKVTPEPVEGAYHLDKNLYLIIDEDTNQNGYLDQKDAAKLFSSNYDGQNLVLILNNVGSFNLIADNKLIISQKGDSPKFFTFDLNSGNLMSLNTTVSKTAFKSEKK</sequence>
<protein>
    <submittedName>
        <fullName evidence="2">Uncharacterized protein</fullName>
    </submittedName>
</protein>
<dbReference type="EMBL" id="PPSX01000062">
    <property type="protein sequence ID" value="RZQ52210.1"/>
    <property type="molecule type" value="Genomic_DNA"/>
</dbReference>
<gene>
    <name evidence="2" type="ORF">C1E23_15070</name>
</gene>
<reference evidence="2 3" key="1">
    <citation type="submission" date="2018-01" db="EMBL/GenBank/DDBJ databases">
        <title>Co-occurrence of chitin degradation, pigmentation and bioactivity in marine Pseudoalteromonas.</title>
        <authorList>
            <person name="Paulsen S."/>
            <person name="Gram L."/>
            <person name="Machado H."/>
        </authorList>
    </citation>
    <scope>NUCLEOTIDE SEQUENCE [LARGE SCALE GENOMIC DNA]</scope>
    <source>
        <strain evidence="2 3">S3898</strain>
    </source>
</reference>
<proteinExistence type="predicted"/>
<dbReference type="AlphaFoldDB" id="A0A4Q7IK24"/>
<evidence type="ECO:0000313" key="3">
    <source>
        <dbReference type="Proteomes" id="UP000291338"/>
    </source>
</evidence>
<dbReference type="RefSeq" id="WP_130256366.1">
    <property type="nucleotide sequence ID" value="NZ_PPSX01000062.1"/>
</dbReference>
<dbReference type="Proteomes" id="UP000291338">
    <property type="component" value="Unassembled WGS sequence"/>
</dbReference>
<keyword evidence="1" id="KW-0472">Membrane</keyword>
<evidence type="ECO:0000313" key="2">
    <source>
        <dbReference type="EMBL" id="RZQ52210.1"/>
    </source>
</evidence>
<name>A0A4Q7IK24_9GAMM</name>
<accession>A0A4Q7IK24</accession>
<evidence type="ECO:0000256" key="1">
    <source>
        <dbReference type="SAM" id="Phobius"/>
    </source>
</evidence>